<dbReference type="Pfam" id="PF01553">
    <property type="entry name" value="Acyltransferase"/>
    <property type="match status" value="1"/>
</dbReference>
<keyword evidence="4" id="KW-0812">Transmembrane</keyword>
<evidence type="ECO:0000256" key="2">
    <source>
        <dbReference type="ARBA" id="ARBA00022679"/>
    </source>
</evidence>
<keyword evidence="4" id="KW-0472">Membrane</keyword>
<evidence type="ECO:0000256" key="3">
    <source>
        <dbReference type="ARBA" id="ARBA00023315"/>
    </source>
</evidence>
<protein>
    <submittedName>
        <fullName evidence="6">1-acyl-sn-glycerol-3-phosphate acyltransferase</fullName>
    </submittedName>
</protein>
<dbReference type="SMART" id="SM00563">
    <property type="entry name" value="PlsC"/>
    <property type="match status" value="1"/>
</dbReference>
<reference evidence="6" key="1">
    <citation type="submission" date="2013-04" db="EMBL/GenBank/DDBJ databases">
        <title>The genome sequencing project of 58 acetic acid bacteria.</title>
        <authorList>
            <person name="Okamoto-Kainuma A."/>
            <person name="Ishikawa M."/>
            <person name="Umino S."/>
            <person name="Koizumi Y."/>
            <person name="Shiwa Y."/>
            <person name="Yoshikawa H."/>
            <person name="Matsutani M."/>
            <person name="Matsushita K."/>
        </authorList>
    </citation>
    <scope>NUCLEOTIDE SEQUENCE</scope>
    <source>
        <strain evidence="6">NBRC 106556</strain>
    </source>
</reference>
<organism evidence="6 7">
    <name type="scientific">Neokomagataea tanensis NBRC 106556</name>
    <dbReference type="NCBI Taxonomy" id="1223519"/>
    <lineage>
        <taxon>Bacteria</taxon>
        <taxon>Pseudomonadati</taxon>
        <taxon>Pseudomonadota</taxon>
        <taxon>Alphaproteobacteria</taxon>
        <taxon>Acetobacterales</taxon>
        <taxon>Acetobacteraceae</taxon>
        <taxon>Neokomagataea</taxon>
    </lineage>
</organism>
<keyword evidence="3 6" id="KW-0012">Acyltransferase</keyword>
<dbReference type="PANTHER" id="PTHR10434:SF11">
    <property type="entry name" value="1-ACYL-SN-GLYCEROL-3-PHOSPHATE ACYLTRANSFERASE"/>
    <property type="match status" value="1"/>
</dbReference>
<dbReference type="GO" id="GO:0016746">
    <property type="term" value="F:acyltransferase activity"/>
    <property type="evidence" value="ECO:0007669"/>
    <property type="project" value="UniProtKB-KW"/>
</dbReference>
<dbReference type="CDD" id="cd07989">
    <property type="entry name" value="LPLAT_AGPAT-like"/>
    <property type="match status" value="1"/>
</dbReference>
<feature type="domain" description="Phospholipid/glycerol acyltransferase" evidence="5">
    <location>
        <begin position="74"/>
        <end position="188"/>
    </location>
</feature>
<dbReference type="InterPro" id="IPR002123">
    <property type="entry name" value="Plipid/glycerol_acylTrfase"/>
</dbReference>
<sequence>MLTFLRGLAFNLYLFWLTLIMGIGAIPIRLLKRDALALRYAQLWSRAVLRGLSTICNIRIAIHGAEHVNHQGPLLIASQHQSFFDGFIWMSLTDKPSYIIKQELTRIPLVGPMLKLSGMIPVERSAGTSAMRSMLKAVNTAHEHKRQVVIFPEGTRTNPGERHAIQPGIVALARQSTAPILPVATDSGYCWPKNPWQKVSGTITVAIGPALPRKTDRKALVASLDKAWDDLCAKHQIPRDSVNNSGD</sequence>
<dbReference type="PANTHER" id="PTHR10434">
    <property type="entry name" value="1-ACYL-SN-GLYCEROL-3-PHOSPHATE ACYLTRANSFERASE"/>
    <property type="match status" value="1"/>
</dbReference>
<gene>
    <name evidence="6" type="ORF">AA106556_0545</name>
</gene>
<keyword evidence="7" id="KW-1185">Reference proteome</keyword>
<name>A0ABQ0QH99_9PROT</name>
<evidence type="ECO:0000313" key="6">
    <source>
        <dbReference type="EMBL" id="GBR44800.1"/>
    </source>
</evidence>
<evidence type="ECO:0000256" key="1">
    <source>
        <dbReference type="ARBA" id="ARBA00005189"/>
    </source>
</evidence>
<comment type="caution">
    <text evidence="6">The sequence shown here is derived from an EMBL/GenBank/DDBJ whole genome shotgun (WGS) entry which is preliminary data.</text>
</comment>
<keyword evidence="4" id="KW-1133">Transmembrane helix</keyword>
<evidence type="ECO:0000256" key="4">
    <source>
        <dbReference type="SAM" id="Phobius"/>
    </source>
</evidence>
<evidence type="ECO:0000259" key="5">
    <source>
        <dbReference type="SMART" id="SM00563"/>
    </source>
</evidence>
<dbReference type="EMBL" id="BAQB01000005">
    <property type="protein sequence ID" value="GBR44800.1"/>
    <property type="molecule type" value="Genomic_DNA"/>
</dbReference>
<dbReference type="Proteomes" id="UP001062443">
    <property type="component" value="Unassembled WGS sequence"/>
</dbReference>
<dbReference type="SUPFAM" id="SSF69593">
    <property type="entry name" value="Glycerol-3-phosphate (1)-acyltransferase"/>
    <property type="match status" value="1"/>
</dbReference>
<feature type="transmembrane region" description="Helical" evidence="4">
    <location>
        <begin position="12"/>
        <end position="31"/>
    </location>
</feature>
<accession>A0ABQ0QH99</accession>
<keyword evidence="2" id="KW-0808">Transferase</keyword>
<evidence type="ECO:0000313" key="7">
    <source>
        <dbReference type="Proteomes" id="UP001062443"/>
    </source>
</evidence>
<proteinExistence type="predicted"/>
<comment type="pathway">
    <text evidence="1">Lipid metabolism.</text>
</comment>
<dbReference type="RefSeq" id="WP_068169048.1">
    <property type="nucleotide sequence ID" value="NZ_BAQB01000005.1"/>
</dbReference>